<sequence length="65" mass="7555">MSLLKGRLAATDEKLKEIKDARKAADRKRRQAYKQSRADRDRKIMLVGEAVLRRVDRGEWGVSRT</sequence>
<proteinExistence type="predicted"/>
<organism evidence="2 3">
    <name type="scientific">Burkholderia territorii</name>
    <dbReference type="NCBI Taxonomy" id="1503055"/>
    <lineage>
        <taxon>Bacteria</taxon>
        <taxon>Pseudomonadati</taxon>
        <taxon>Pseudomonadota</taxon>
        <taxon>Betaproteobacteria</taxon>
        <taxon>Burkholderiales</taxon>
        <taxon>Burkholderiaceae</taxon>
        <taxon>Burkholderia</taxon>
        <taxon>Burkholderia cepacia complex</taxon>
    </lineage>
</organism>
<keyword evidence="1" id="KW-0175">Coiled coil</keyword>
<reference evidence="2 3" key="1">
    <citation type="submission" date="2015-11" db="EMBL/GenBank/DDBJ databases">
        <title>Expanding the genomic diversity of Burkholderia species for the development of highly accurate diagnostics.</title>
        <authorList>
            <person name="Sahl J."/>
            <person name="Keim P."/>
            <person name="Wagner D."/>
        </authorList>
    </citation>
    <scope>NUCLEOTIDE SEQUENCE [LARGE SCALE GENOMIC DNA]</scope>
    <source>
        <strain evidence="2 3">MSMB793WGS</strain>
    </source>
</reference>
<name>A0A119VJB9_9BURK</name>
<dbReference type="Proteomes" id="UP000068016">
    <property type="component" value="Unassembled WGS sequence"/>
</dbReference>
<gene>
    <name evidence="2" type="ORF">WT83_16570</name>
</gene>
<evidence type="ECO:0000313" key="3">
    <source>
        <dbReference type="Proteomes" id="UP000068016"/>
    </source>
</evidence>
<dbReference type="AlphaFoldDB" id="A0A119VJB9"/>
<comment type="caution">
    <text evidence="2">The sequence shown here is derived from an EMBL/GenBank/DDBJ whole genome shotgun (WGS) entry which is preliminary data.</text>
</comment>
<accession>A0A119VJB9</accession>
<evidence type="ECO:0000256" key="1">
    <source>
        <dbReference type="SAM" id="Coils"/>
    </source>
</evidence>
<feature type="coiled-coil region" evidence="1">
    <location>
        <begin position="8"/>
        <end position="35"/>
    </location>
</feature>
<dbReference type="RefSeq" id="WP_060347466.1">
    <property type="nucleotide sequence ID" value="NZ_LPLZ01000046.1"/>
</dbReference>
<evidence type="ECO:0000313" key="2">
    <source>
        <dbReference type="EMBL" id="KWN14704.1"/>
    </source>
</evidence>
<protein>
    <recommendedName>
        <fullName evidence="4">Mobilization protein</fullName>
    </recommendedName>
</protein>
<evidence type="ECO:0008006" key="4">
    <source>
        <dbReference type="Google" id="ProtNLM"/>
    </source>
</evidence>
<dbReference type="EMBL" id="LPLZ01000046">
    <property type="protein sequence ID" value="KWN14704.1"/>
    <property type="molecule type" value="Genomic_DNA"/>
</dbReference>